<dbReference type="CDD" id="cd00118">
    <property type="entry name" value="LysM"/>
    <property type="match status" value="2"/>
</dbReference>
<dbReference type="PANTHER" id="PTHR46066">
    <property type="entry name" value="CHITINASE DOMAIN-CONTAINING PROTEIN 1 FAMILY MEMBER"/>
    <property type="match status" value="1"/>
</dbReference>
<dbReference type="InterPro" id="IPR036779">
    <property type="entry name" value="LysM_dom_sf"/>
</dbReference>
<reference evidence="5 6" key="1">
    <citation type="submission" date="2024-08" db="EMBL/GenBank/DDBJ databases">
        <title>Clostridium lapicellarii sp. nov., and Clostridium renhuaiense sp. nov., two species isolated from the mud in a fermentation cellar used for producing sauce-flavour Chinese liquors.</title>
        <authorList>
            <person name="Yang F."/>
            <person name="Wang H."/>
            <person name="Chen L.Q."/>
            <person name="Zhou N."/>
            <person name="Lu J.J."/>
            <person name="Pu X.X."/>
            <person name="Wan B."/>
            <person name="Wang L."/>
            <person name="Liu S.J."/>
        </authorList>
    </citation>
    <scope>NUCLEOTIDE SEQUENCE [LARGE SCALE GENOMIC DNA]</scope>
    <source>
        <strain evidence="5 6">MT-113</strain>
    </source>
</reference>
<dbReference type="CDD" id="cd02874">
    <property type="entry name" value="GH18_CFLE_spore_hydrolase"/>
    <property type="match status" value="1"/>
</dbReference>
<evidence type="ECO:0000256" key="1">
    <source>
        <dbReference type="ARBA" id="ARBA00022801"/>
    </source>
</evidence>
<dbReference type="PROSITE" id="PS51782">
    <property type="entry name" value="LYSM"/>
    <property type="match status" value="2"/>
</dbReference>
<organism evidence="5 6">
    <name type="scientific">Clostridium lapidicellarium</name>
    <dbReference type="NCBI Taxonomy" id="3240931"/>
    <lineage>
        <taxon>Bacteria</taxon>
        <taxon>Bacillati</taxon>
        <taxon>Bacillota</taxon>
        <taxon>Clostridia</taxon>
        <taxon>Eubacteriales</taxon>
        <taxon>Clostridiaceae</taxon>
        <taxon>Clostridium</taxon>
    </lineage>
</organism>
<dbReference type="SMART" id="SM00257">
    <property type="entry name" value="LysM"/>
    <property type="match status" value="2"/>
</dbReference>
<dbReference type="InterPro" id="IPR041704">
    <property type="entry name" value="CFLE_GH18"/>
</dbReference>
<sequence>MNIYVVRPGDSIWSISRRFGVPQERIIAVNALRPEQSLVAGQSLVIPTTERAYRIVPGDSLWTISQRFGISVNSIVQLNDILNPETIYPGMIIRIPENSKNYGVIETNGFIQPSTAERERAIVSDVGTYLTYITPFSHHVTEKGELVPLRDETIIEMGRNSRAAPLLSVTNISGANFDTNLISGLLNNESIQDTLIDNIIKAMDEGEYYGAVIDFERIPPSDREKYDSFLEKLVSRAHPLGYVIGTALAPKTYDVTSGAWHGAHDYASHGRIVDFVIIMTYEWGWSGGPPMAVAPLSEVRKVINYAVSVIPSKKILMGIPMYGYDWTLPYTPGGEFAESIGHQEAVNRARRYGAEIKFDERAQSPYFNYVDEEGRQHVVWFEDARSIQAKYKLVNEYDLRGVSYWTLSQPFPQNWYILNNMFEITKVIPAE</sequence>
<feature type="domain" description="LysM" evidence="3">
    <location>
        <begin position="2"/>
        <end position="46"/>
    </location>
</feature>
<dbReference type="GO" id="GO:0016787">
    <property type="term" value="F:hydrolase activity"/>
    <property type="evidence" value="ECO:0007669"/>
    <property type="project" value="UniProtKB-KW"/>
</dbReference>
<dbReference type="SUPFAM" id="SSF54106">
    <property type="entry name" value="LysM domain"/>
    <property type="match status" value="2"/>
</dbReference>
<dbReference type="Gene3D" id="3.10.350.10">
    <property type="entry name" value="LysM domain"/>
    <property type="match status" value="2"/>
</dbReference>
<dbReference type="InterPro" id="IPR029070">
    <property type="entry name" value="Chitinase_insertion_sf"/>
</dbReference>
<dbReference type="SUPFAM" id="SSF51445">
    <property type="entry name" value="(Trans)glycosidases"/>
    <property type="match status" value="1"/>
</dbReference>
<dbReference type="InterPro" id="IPR018392">
    <property type="entry name" value="LysM"/>
</dbReference>
<evidence type="ECO:0000313" key="6">
    <source>
        <dbReference type="Proteomes" id="UP001565220"/>
    </source>
</evidence>
<evidence type="ECO:0000259" key="3">
    <source>
        <dbReference type="PROSITE" id="PS51782"/>
    </source>
</evidence>
<accession>A0ABV4DYI3</accession>
<dbReference type="Pfam" id="PF00704">
    <property type="entry name" value="Glyco_hydro_18"/>
    <property type="match status" value="1"/>
</dbReference>
<dbReference type="RefSeq" id="WP_294180752.1">
    <property type="nucleotide sequence ID" value="NZ_JBGFFE010000013.1"/>
</dbReference>
<keyword evidence="6" id="KW-1185">Reference proteome</keyword>
<evidence type="ECO:0000313" key="5">
    <source>
        <dbReference type="EMBL" id="MEY8763946.1"/>
    </source>
</evidence>
<dbReference type="InterPro" id="IPR017853">
    <property type="entry name" value="GH"/>
</dbReference>
<name>A0ABV4DYI3_9CLOT</name>
<keyword evidence="1 5" id="KW-0378">Hydrolase</keyword>
<dbReference type="InterPro" id="IPR001223">
    <property type="entry name" value="Glyco_hydro18_cat"/>
</dbReference>
<dbReference type="SMART" id="SM00636">
    <property type="entry name" value="Glyco_18"/>
    <property type="match status" value="1"/>
</dbReference>
<proteinExistence type="predicted"/>
<comment type="caution">
    <text evidence="5">The sequence shown here is derived from an EMBL/GenBank/DDBJ whole genome shotgun (WGS) entry which is preliminary data.</text>
</comment>
<dbReference type="EMBL" id="JBGFFE010000013">
    <property type="protein sequence ID" value="MEY8763946.1"/>
    <property type="molecule type" value="Genomic_DNA"/>
</dbReference>
<keyword evidence="2" id="KW-0326">Glycosidase</keyword>
<dbReference type="Pfam" id="PF01476">
    <property type="entry name" value="LysM"/>
    <property type="match status" value="2"/>
</dbReference>
<dbReference type="PROSITE" id="PS51910">
    <property type="entry name" value="GH18_2"/>
    <property type="match status" value="1"/>
</dbReference>
<dbReference type="PANTHER" id="PTHR46066:SF2">
    <property type="entry name" value="CHITINASE DOMAIN-CONTAINING PROTEIN 1"/>
    <property type="match status" value="1"/>
</dbReference>
<dbReference type="InterPro" id="IPR011583">
    <property type="entry name" value="Chitinase_II/V-like_cat"/>
</dbReference>
<protein>
    <submittedName>
        <fullName evidence="5">Glycoside hydrolase family 18 protein</fullName>
    </submittedName>
</protein>
<dbReference type="Proteomes" id="UP001565220">
    <property type="component" value="Unassembled WGS sequence"/>
</dbReference>
<feature type="domain" description="GH18" evidence="4">
    <location>
        <begin position="100"/>
        <end position="431"/>
    </location>
</feature>
<dbReference type="Gene3D" id="3.10.50.10">
    <property type="match status" value="1"/>
</dbReference>
<evidence type="ECO:0000256" key="2">
    <source>
        <dbReference type="ARBA" id="ARBA00023295"/>
    </source>
</evidence>
<gene>
    <name evidence="5" type="ORF">AB8S09_09885</name>
</gene>
<feature type="domain" description="LysM" evidence="3">
    <location>
        <begin position="51"/>
        <end position="95"/>
    </location>
</feature>
<evidence type="ECO:0000259" key="4">
    <source>
        <dbReference type="PROSITE" id="PS51910"/>
    </source>
</evidence>
<dbReference type="Gene3D" id="3.20.20.80">
    <property type="entry name" value="Glycosidases"/>
    <property type="match status" value="1"/>
</dbReference>